<dbReference type="AlphaFoldDB" id="A0A0G0BTY8"/>
<name>A0A0G0BTY8_9BACT</name>
<evidence type="ECO:0000313" key="2">
    <source>
        <dbReference type="Proteomes" id="UP000034127"/>
    </source>
</evidence>
<dbReference type="Proteomes" id="UP000034127">
    <property type="component" value="Unassembled WGS sequence"/>
</dbReference>
<reference evidence="1 2" key="1">
    <citation type="journal article" date="2015" name="Nature">
        <title>rRNA introns, odd ribosomes, and small enigmatic genomes across a large radiation of phyla.</title>
        <authorList>
            <person name="Brown C.T."/>
            <person name="Hug L.A."/>
            <person name="Thomas B.C."/>
            <person name="Sharon I."/>
            <person name="Castelle C.J."/>
            <person name="Singh A."/>
            <person name="Wilkins M.J."/>
            <person name="Williams K.H."/>
            <person name="Banfield J.F."/>
        </authorList>
    </citation>
    <scope>NUCLEOTIDE SEQUENCE [LARGE SCALE GENOMIC DNA]</scope>
</reference>
<sequence>MGTRCESVTVPQRYFEELALSEQSESKSPKTDKILKMLEQSSTKMLSYTNREGYNLRKYSVNPGAESDYIKSIGREKRIEFFQRNLNSYVNHVLEDNVVSLPYFYRLSADNDITVYPSGAKVHLDQRERGGGYILGLTTALRQSVETPNTVISLYSPPGPTSFDHDPDNPYTEVGSYHDGQLYLMYFDGKKIHNVAVSISERGENFVRRILGDIYLEAQNKPTEKEKIFHLITSPKSTKLTIDQFFDFYQRFNLDEVIYKNNKGHEFTLWETLASLRSSFSGQLETGIKANINHQKLANGEYSGKEILLAYKSLIINYMSKKGLKSLKLGGSCGSDQKFSFEEMINNYENHLNNLSSLDRFLKGNLSKEVLMNADDEEKHDDYSCPNCGHTFRGEKKGSDSNTWVKSCQCGHKFNC</sequence>
<accession>A0A0G0BTY8</accession>
<dbReference type="EMBL" id="LBPX01000018">
    <property type="protein sequence ID" value="KKP67231.1"/>
    <property type="molecule type" value="Genomic_DNA"/>
</dbReference>
<evidence type="ECO:0000313" key="1">
    <source>
        <dbReference type="EMBL" id="KKP67231.1"/>
    </source>
</evidence>
<comment type="caution">
    <text evidence="1">The sequence shown here is derived from an EMBL/GenBank/DDBJ whole genome shotgun (WGS) entry which is preliminary data.</text>
</comment>
<proteinExistence type="predicted"/>
<gene>
    <name evidence="1" type="ORF">UR63_C0018G0010</name>
</gene>
<organism evidence="1 2">
    <name type="scientific">Candidatus Roizmanbacteria bacterium GW2011_GWC2_35_12</name>
    <dbReference type="NCBI Taxonomy" id="1618485"/>
    <lineage>
        <taxon>Bacteria</taxon>
        <taxon>Candidatus Roizmaniibacteriota</taxon>
    </lineage>
</organism>
<protein>
    <submittedName>
        <fullName evidence="1">Uncharacterized protein</fullName>
    </submittedName>
</protein>